<keyword evidence="3" id="KW-1185">Reference proteome</keyword>
<sequence>MISHEEKKKFVFLTVFNKSVTSLVAPIANLRYNNKKKKWGKMMLSQLVISHIMALILVGGYLISKKFQLNKKQWKLLVGLFLIVIVMYGLVIWCVLPSKSLLNYLLTNGILGLLAVGIIYLVNEWDDLVTDIKRPTSKKVIGLILASLVLLIASNGYEVYSKKQVYDTLNLVKGTDTPELDKADTPVTIPPKTVRNKMKKSMNQFDNQQFYNLGRLQVQKVKDEVVYIAPLEFKGFWRWLKGGVSEGYLQMSATDVYEQPIPVKRGMKYIPSAFFLKDVERKIYFATATYKSIGEPQLEIADDGHAYYVQTLYKPRGISENPNYRKMKIAVLDSEIGEVKVYDLKDVPAFIDAPISPEMATEMNSVYGKYENGWLNSKLAKKGVKLATSNGTEDQVTPIFNEKGEMLYFTDFTSPSSSDDSAIGYSFINARTAEITYYSKKNMMDSEGLLNLVNLVYPEKKLEGNMPLLYNIDGVPTWVVSMLDKNGIFKKIAYVNATDSDIIAMEDTVSKALQSYRLKLSQKTSNVSATDKAKEQTIEGTIKRLTPPMNLNDATVIKFVLDDNQVYSVNTTDYEEATFLEKGDQVSFKANIIGKQAQGYVEEFKIEGFVITR</sequence>
<name>A0AAF0CU13_9ENTE</name>
<keyword evidence="2" id="KW-0238">DNA-binding</keyword>
<protein>
    <submittedName>
        <fullName evidence="2">DNA-binding protein</fullName>
    </submittedName>
</protein>
<evidence type="ECO:0000313" key="3">
    <source>
        <dbReference type="Proteomes" id="UP001179647"/>
    </source>
</evidence>
<keyword evidence="1" id="KW-0812">Transmembrane</keyword>
<organism evidence="2 3">
    <name type="scientific">Vagococcus intermedius</name>
    <dbReference type="NCBI Taxonomy" id="2991418"/>
    <lineage>
        <taxon>Bacteria</taxon>
        <taxon>Bacillati</taxon>
        <taxon>Bacillota</taxon>
        <taxon>Bacilli</taxon>
        <taxon>Lactobacillales</taxon>
        <taxon>Enterococcaceae</taxon>
        <taxon>Vagococcus</taxon>
    </lineage>
</organism>
<dbReference type="Proteomes" id="UP001179647">
    <property type="component" value="Chromosome"/>
</dbReference>
<keyword evidence="1" id="KW-1133">Transmembrane helix</keyword>
<keyword evidence="1" id="KW-0472">Membrane</keyword>
<feature type="transmembrane region" description="Helical" evidence="1">
    <location>
        <begin position="44"/>
        <end position="64"/>
    </location>
</feature>
<dbReference type="KEGG" id="vie:OL234_08295"/>
<evidence type="ECO:0000313" key="2">
    <source>
        <dbReference type="EMBL" id="WEG72965.1"/>
    </source>
</evidence>
<accession>A0AAF0CU13</accession>
<feature type="transmembrane region" description="Helical" evidence="1">
    <location>
        <begin position="102"/>
        <end position="122"/>
    </location>
</feature>
<proteinExistence type="predicted"/>
<reference evidence="2" key="1">
    <citation type="submission" date="2022-10" db="EMBL/GenBank/DDBJ databases">
        <title>Vagococcus sp. isolated from poultry meat.</title>
        <authorList>
            <person name="Johansson P."/>
            <person name="Bjorkroth J."/>
        </authorList>
    </citation>
    <scope>NUCLEOTIDE SEQUENCE</scope>
    <source>
        <strain evidence="2">STAA11</strain>
    </source>
</reference>
<gene>
    <name evidence="2" type="ORF">OL234_08295</name>
</gene>
<dbReference type="EMBL" id="CP110232">
    <property type="protein sequence ID" value="WEG72965.1"/>
    <property type="molecule type" value="Genomic_DNA"/>
</dbReference>
<dbReference type="RefSeq" id="WP_275468768.1">
    <property type="nucleotide sequence ID" value="NZ_CP110232.1"/>
</dbReference>
<evidence type="ECO:0000256" key="1">
    <source>
        <dbReference type="SAM" id="Phobius"/>
    </source>
</evidence>
<dbReference type="AlphaFoldDB" id="A0AAF0CU13"/>
<feature type="transmembrane region" description="Helical" evidence="1">
    <location>
        <begin position="143"/>
        <end position="160"/>
    </location>
</feature>
<dbReference type="GO" id="GO:0003677">
    <property type="term" value="F:DNA binding"/>
    <property type="evidence" value="ECO:0007669"/>
    <property type="project" value="UniProtKB-KW"/>
</dbReference>
<feature type="transmembrane region" description="Helical" evidence="1">
    <location>
        <begin position="76"/>
        <end position="96"/>
    </location>
</feature>